<dbReference type="InterPro" id="IPR011330">
    <property type="entry name" value="Glyco_hydro/deAcase_b/a-brl"/>
</dbReference>
<accession>A0A7Y9GKW6</accession>
<name>A0A7Y9GKW6_9MICO</name>
<dbReference type="Pfam" id="PF01522">
    <property type="entry name" value="Polysacc_deac_1"/>
    <property type="match status" value="1"/>
</dbReference>
<dbReference type="GO" id="GO:0016810">
    <property type="term" value="F:hydrolase activity, acting on carbon-nitrogen (but not peptide) bonds"/>
    <property type="evidence" value="ECO:0007669"/>
    <property type="project" value="InterPro"/>
</dbReference>
<dbReference type="EMBL" id="JACCBV010000001">
    <property type="protein sequence ID" value="NYE18403.1"/>
    <property type="molecule type" value="Genomic_DNA"/>
</dbReference>
<protein>
    <submittedName>
        <fullName evidence="2">Peptidoglycan/xylan/chitin deacetylase (PgdA/CDA1 family)</fullName>
    </submittedName>
</protein>
<evidence type="ECO:0000313" key="3">
    <source>
        <dbReference type="Proteomes" id="UP000576969"/>
    </source>
</evidence>
<dbReference type="RefSeq" id="WP_179487039.1">
    <property type="nucleotide sequence ID" value="NZ_JACCBV010000001.1"/>
</dbReference>
<evidence type="ECO:0000313" key="2">
    <source>
        <dbReference type="EMBL" id="NYE18403.1"/>
    </source>
</evidence>
<keyword evidence="3" id="KW-1185">Reference proteome</keyword>
<dbReference type="GO" id="GO:0005975">
    <property type="term" value="P:carbohydrate metabolic process"/>
    <property type="evidence" value="ECO:0007669"/>
    <property type="project" value="InterPro"/>
</dbReference>
<dbReference type="SUPFAM" id="SSF88713">
    <property type="entry name" value="Glycoside hydrolase/deacetylase"/>
    <property type="match status" value="1"/>
</dbReference>
<dbReference type="AlphaFoldDB" id="A0A7Y9GKW6"/>
<evidence type="ECO:0000259" key="1">
    <source>
        <dbReference type="PROSITE" id="PS51677"/>
    </source>
</evidence>
<dbReference type="Gene3D" id="3.20.20.370">
    <property type="entry name" value="Glycoside hydrolase/deacetylase"/>
    <property type="match status" value="1"/>
</dbReference>
<gene>
    <name evidence="2" type="ORF">BJ991_000431</name>
</gene>
<sequence length="214" mass="23398">MTRRLTLTFDNGPVPGITETVLDVLRERGLTATFFVVGTDLQKPGRRDLVAQARAEGHRVGNHTMTHSVLLGRTDDPAAPEKEIVASQHLLRDLASEERFFRPWGGGGVLGPHLLSPRAVQTLERGGYSLVLWNSVPRDWEDAIGWPARARADIDRQGWTVIVLHDNSPAVAQLAGFLDAVIADGVEIRSDFPDECVPIRRGVRTGSLDGLVSV</sequence>
<dbReference type="InterPro" id="IPR050248">
    <property type="entry name" value="Polysacc_deacetylase_ArnD"/>
</dbReference>
<organism evidence="2 3">
    <name type="scientific">Microbacterium immunditiarum</name>
    <dbReference type="NCBI Taxonomy" id="337480"/>
    <lineage>
        <taxon>Bacteria</taxon>
        <taxon>Bacillati</taxon>
        <taxon>Actinomycetota</taxon>
        <taxon>Actinomycetes</taxon>
        <taxon>Micrococcales</taxon>
        <taxon>Microbacteriaceae</taxon>
        <taxon>Microbacterium</taxon>
    </lineage>
</organism>
<comment type="caution">
    <text evidence="2">The sequence shown here is derived from an EMBL/GenBank/DDBJ whole genome shotgun (WGS) entry which is preliminary data.</text>
</comment>
<proteinExistence type="predicted"/>
<dbReference type="InterPro" id="IPR002509">
    <property type="entry name" value="NODB_dom"/>
</dbReference>
<reference evidence="2 3" key="1">
    <citation type="submission" date="2020-07" db="EMBL/GenBank/DDBJ databases">
        <title>Sequencing the genomes of 1000 actinobacteria strains.</title>
        <authorList>
            <person name="Klenk H.-P."/>
        </authorList>
    </citation>
    <scope>NUCLEOTIDE SEQUENCE [LARGE SCALE GENOMIC DNA]</scope>
    <source>
        <strain evidence="2 3">DSM 24662</strain>
    </source>
</reference>
<dbReference type="PROSITE" id="PS51677">
    <property type="entry name" value="NODB"/>
    <property type="match status" value="1"/>
</dbReference>
<dbReference type="Proteomes" id="UP000576969">
    <property type="component" value="Unassembled WGS sequence"/>
</dbReference>
<dbReference type="CDD" id="cd10917">
    <property type="entry name" value="CE4_NodB_like_6s_7s"/>
    <property type="match status" value="1"/>
</dbReference>
<dbReference type="PANTHER" id="PTHR10587">
    <property type="entry name" value="GLYCOSYL TRANSFERASE-RELATED"/>
    <property type="match status" value="1"/>
</dbReference>
<feature type="domain" description="NodB homology" evidence="1">
    <location>
        <begin position="3"/>
        <end position="189"/>
    </location>
</feature>